<comment type="caution">
    <text evidence="1">The sequence shown here is derived from an EMBL/GenBank/DDBJ whole genome shotgun (WGS) entry which is preliminary data.</text>
</comment>
<sequence>MRNLLLRPRLCLSCSLNSLIYRPGWKKFCCACRLTMRPRLRLSRSLISLICRPAGWRKSFRA</sequence>
<keyword evidence="2" id="KW-1185">Reference proteome</keyword>
<evidence type="ECO:0000313" key="2">
    <source>
        <dbReference type="Proteomes" id="UP001054252"/>
    </source>
</evidence>
<accession>A0AAV5L4B7</accession>
<dbReference type="EMBL" id="BPVZ01000094">
    <property type="protein sequence ID" value="GKV32044.1"/>
    <property type="molecule type" value="Genomic_DNA"/>
</dbReference>
<dbReference type="Proteomes" id="UP001054252">
    <property type="component" value="Unassembled WGS sequence"/>
</dbReference>
<organism evidence="1 2">
    <name type="scientific">Rubroshorea leprosula</name>
    <dbReference type="NCBI Taxonomy" id="152421"/>
    <lineage>
        <taxon>Eukaryota</taxon>
        <taxon>Viridiplantae</taxon>
        <taxon>Streptophyta</taxon>
        <taxon>Embryophyta</taxon>
        <taxon>Tracheophyta</taxon>
        <taxon>Spermatophyta</taxon>
        <taxon>Magnoliopsida</taxon>
        <taxon>eudicotyledons</taxon>
        <taxon>Gunneridae</taxon>
        <taxon>Pentapetalae</taxon>
        <taxon>rosids</taxon>
        <taxon>malvids</taxon>
        <taxon>Malvales</taxon>
        <taxon>Dipterocarpaceae</taxon>
        <taxon>Rubroshorea</taxon>
    </lineage>
</organism>
<protein>
    <submittedName>
        <fullName evidence="1">Uncharacterized protein</fullName>
    </submittedName>
</protein>
<evidence type="ECO:0000313" key="1">
    <source>
        <dbReference type="EMBL" id="GKV32044.1"/>
    </source>
</evidence>
<dbReference type="AlphaFoldDB" id="A0AAV5L4B7"/>
<reference evidence="1 2" key="1">
    <citation type="journal article" date="2021" name="Commun. Biol.">
        <title>The genome of Shorea leprosula (Dipterocarpaceae) highlights the ecological relevance of drought in aseasonal tropical rainforests.</title>
        <authorList>
            <person name="Ng K.K.S."/>
            <person name="Kobayashi M.J."/>
            <person name="Fawcett J.A."/>
            <person name="Hatakeyama M."/>
            <person name="Paape T."/>
            <person name="Ng C.H."/>
            <person name="Ang C.C."/>
            <person name="Tnah L.H."/>
            <person name="Lee C.T."/>
            <person name="Nishiyama T."/>
            <person name="Sese J."/>
            <person name="O'Brien M.J."/>
            <person name="Copetti D."/>
            <person name="Mohd Noor M.I."/>
            <person name="Ong R.C."/>
            <person name="Putra M."/>
            <person name="Sireger I.Z."/>
            <person name="Indrioko S."/>
            <person name="Kosugi Y."/>
            <person name="Izuno A."/>
            <person name="Isagi Y."/>
            <person name="Lee S.L."/>
            <person name="Shimizu K.K."/>
        </authorList>
    </citation>
    <scope>NUCLEOTIDE SEQUENCE [LARGE SCALE GENOMIC DNA]</scope>
    <source>
        <strain evidence="1">214</strain>
    </source>
</reference>
<proteinExistence type="predicted"/>
<name>A0AAV5L4B7_9ROSI</name>
<gene>
    <name evidence="1" type="ORF">SLEP1_g40678</name>
</gene>